<dbReference type="CDD" id="cd07989">
    <property type="entry name" value="LPLAT_AGPAT-like"/>
    <property type="match status" value="1"/>
</dbReference>
<dbReference type="KEGG" id="bsol:FSW04_14835"/>
<keyword evidence="2 5" id="KW-0012">Acyltransferase</keyword>
<keyword evidence="6" id="KW-1185">Reference proteome</keyword>
<dbReference type="RefSeq" id="WP_146920569.1">
    <property type="nucleotide sequence ID" value="NZ_CP042430.1"/>
</dbReference>
<dbReference type="SMART" id="SM00563">
    <property type="entry name" value="PlsC"/>
    <property type="match status" value="1"/>
</dbReference>
<sequence>MSPRSERAAHRRARERGVSRALYRIVRALLAPPLRLWFRVGIEGAEHLPRHGPAILTPNHKSFLDPFFLSLAGPRPLRFMAKRELFAGPLGSLFVRLGAFPVRRGEADAEAMETARAVLRAGEVLVLFPEGTRVDEPDALGSPHHGAGRLATETGAPILPAAIAGTSRLWLGPLPRPRHVRVVILAPIRPGPGAADPVGLIDEQAWPEVREAYGRLRATPGVVVATLAALGIGAGFVARHRARPAPPRLLGVVAPRRLRRRERAIARLLRRLRR</sequence>
<organism evidence="5 6">
    <name type="scientific">Baekduia soli</name>
    <dbReference type="NCBI Taxonomy" id="496014"/>
    <lineage>
        <taxon>Bacteria</taxon>
        <taxon>Bacillati</taxon>
        <taxon>Actinomycetota</taxon>
        <taxon>Thermoleophilia</taxon>
        <taxon>Solirubrobacterales</taxon>
        <taxon>Baekduiaceae</taxon>
        <taxon>Baekduia</taxon>
    </lineage>
</organism>
<evidence type="ECO:0000256" key="2">
    <source>
        <dbReference type="ARBA" id="ARBA00023315"/>
    </source>
</evidence>
<dbReference type="InterPro" id="IPR002123">
    <property type="entry name" value="Plipid/glycerol_acylTrfase"/>
</dbReference>
<dbReference type="GO" id="GO:0003841">
    <property type="term" value="F:1-acylglycerol-3-phosphate O-acyltransferase activity"/>
    <property type="evidence" value="ECO:0007669"/>
    <property type="project" value="TreeGrafter"/>
</dbReference>
<dbReference type="AlphaFoldDB" id="A0A5B8U6F6"/>
<evidence type="ECO:0000259" key="4">
    <source>
        <dbReference type="SMART" id="SM00563"/>
    </source>
</evidence>
<keyword evidence="3" id="KW-1133">Transmembrane helix</keyword>
<dbReference type="SUPFAM" id="SSF69593">
    <property type="entry name" value="Glycerol-3-phosphate (1)-acyltransferase"/>
    <property type="match status" value="1"/>
</dbReference>
<gene>
    <name evidence="5" type="ORF">FSW04_14835</name>
</gene>
<dbReference type="PANTHER" id="PTHR10434:SF11">
    <property type="entry name" value="1-ACYL-SN-GLYCEROL-3-PHOSPHATE ACYLTRANSFERASE"/>
    <property type="match status" value="1"/>
</dbReference>
<dbReference type="Proteomes" id="UP000321805">
    <property type="component" value="Chromosome"/>
</dbReference>
<proteinExistence type="predicted"/>
<dbReference type="Pfam" id="PF01553">
    <property type="entry name" value="Acyltransferase"/>
    <property type="match status" value="1"/>
</dbReference>
<reference evidence="5 6" key="1">
    <citation type="journal article" date="2018" name="J. Microbiol.">
        <title>Baekduia soli gen. nov., sp. nov., a novel bacterium isolated from the soil of Baekdu Mountain and proposal of a novel family name, Baekduiaceae fam. nov.</title>
        <authorList>
            <person name="An D.S."/>
            <person name="Siddiqi M.Z."/>
            <person name="Kim K.H."/>
            <person name="Yu H.S."/>
            <person name="Im W.T."/>
        </authorList>
    </citation>
    <scope>NUCLEOTIDE SEQUENCE [LARGE SCALE GENOMIC DNA]</scope>
    <source>
        <strain evidence="5 6">BR7-21</strain>
    </source>
</reference>
<keyword evidence="3" id="KW-0812">Transmembrane</keyword>
<accession>A0A5B8U6F6</accession>
<protein>
    <submittedName>
        <fullName evidence="5">1-acyl-sn-glycerol-3-phosphate acyltransferase</fullName>
    </submittedName>
</protein>
<evidence type="ECO:0000313" key="5">
    <source>
        <dbReference type="EMBL" id="QEC48719.1"/>
    </source>
</evidence>
<dbReference type="PANTHER" id="PTHR10434">
    <property type="entry name" value="1-ACYL-SN-GLYCEROL-3-PHOSPHATE ACYLTRANSFERASE"/>
    <property type="match status" value="1"/>
</dbReference>
<dbReference type="GO" id="GO:0006654">
    <property type="term" value="P:phosphatidic acid biosynthetic process"/>
    <property type="evidence" value="ECO:0007669"/>
    <property type="project" value="TreeGrafter"/>
</dbReference>
<name>A0A5B8U6F6_9ACTN</name>
<feature type="domain" description="Phospholipid/glycerol acyltransferase" evidence="4">
    <location>
        <begin position="54"/>
        <end position="166"/>
    </location>
</feature>
<feature type="transmembrane region" description="Helical" evidence="3">
    <location>
        <begin position="218"/>
        <end position="238"/>
    </location>
</feature>
<evidence type="ECO:0000313" key="6">
    <source>
        <dbReference type="Proteomes" id="UP000321805"/>
    </source>
</evidence>
<dbReference type="EMBL" id="CP042430">
    <property type="protein sequence ID" value="QEC48719.1"/>
    <property type="molecule type" value="Genomic_DNA"/>
</dbReference>
<dbReference type="OrthoDB" id="3210041at2"/>
<keyword evidence="1 5" id="KW-0808">Transferase</keyword>
<evidence type="ECO:0000256" key="1">
    <source>
        <dbReference type="ARBA" id="ARBA00022679"/>
    </source>
</evidence>
<evidence type="ECO:0000256" key="3">
    <source>
        <dbReference type="SAM" id="Phobius"/>
    </source>
</evidence>
<keyword evidence="3" id="KW-0472">Membrane</keyword>